<dbReference type="eggNOG" id="ENOG502TIS5">
    <property type="taxonomic scope" value="Eukaryota"/>
</dbReference>
<keyword evidence="2" id="KW-1185">Reference proteome</keyword>
<dbReference type="EMBL" id="GL379818">
    <property type="protein sequence ID" value="EGT46669.1"/>
    <property type="molecule type" value="Genomic_DNA"/>
</dbReference>
<dbReference type="Proteomes" id="UP000008068">
    <property type="component" value="Unassembled WGS sequence"/>
</dbReference>
<reference evidence="2" key="1">
    <citation type="submission" date="2011-07" db="EMBL/GenBank/DDBJ databases">
        <authorList>
            <consortium name="Caenorhabditis brenneri Sequencing and Analysis Consortium"/>
            <person name="Wilson R.K."/>
        </authorList>
    </citation>
    <scope>NUCLEOTIDE SEQUENCE [LARGE SCALE GENOMIC DNA]</scope>
    <source>
        <strain evidence="2">PB2801</strain>
    </source>
</reference>
<evidence type="ECO:0000313" key="1">
    <source>
        <dbReference type="EMBL" id="EGT46669.1"/>
    </source>
</evidence>
<protein>
    <submittedName>
        <fullName evidence="1">Uncharacterized protein</fullName>
    </submittedName>
</protein>
<sequence>MASYFKILDVTYKCEKECPCRPENKLPASLSSLTTTEPPATVPPAQKKVRFTIVPVNESTNYISGSPIKSGWF</sequence>
<dbReference type="FunCoup" id="G0MXB5">
    <property type="interactions" value="1064"/>
</dbReference>
<gene>
    <name evidence="1" type="ORF">CAEBREN_25306</name>
</gene>
<name>G0MXB5_CAEBE</name>
<dbReference type="OMA" id="CEKECPC"/>
<dbReference type="AlphaFoldDB" id="G0MXB5"/>
<dbReference type="HOGENOM" id="CLU_2724499_0_0_1"/>
<proteinExistence type="predicted"/>
<organism evidence="2">
    <name type="scientific">Caenorhabditis brenneri</name>
    <name type="common">Nematode worm</name>
    <dbReference type="NCBI Taxonomy" id="135651"/>
    <lineage>
        <taxon>Eukaryota</taxon>
        <taxon>Metazoa</taxon>
        <taxon>Ecdysozoa</taxon>
        <taxon>Nematoda</taxon>
        <taxon>Chromadorea</taxon>
        <taxon>Rhabditida</taxon>
        <taxon>Rhabditina</taxon>
        <taxon>Rhabditomorpha</taxon>
        <taxon>Rhabditoidea</taxon>
        <taxon>Rhabditidae</taxon>
        <taxon>Peloderinae</taxon>
        <taxon>Caenorhabditis</taxon>
    </lineage>
</organism>
<evidence type="ECO:0000313" key="2">
    <source>
        <dbReference type="Proteomes" id="UP000008068"/>
    </source>
</evidence>
<dbReference type="InParanoid" id="G0MXB5"/>
<accession>G0MXB5</accession>
<dbReference type="OrthoDB" id="5773995at2759"/>